<name>A0AAD2HXP7_9AGAR</name>
<proteinExistence type="predicted"/>
<comment type="caution">
    <text evidence="1">The sequence shown here is derived from an EMBL/GenBank/DDBJ whole genome shotgun (WGS) entry which is preliminary data.</text>
</comment>
<keyword evidence="2" id="KW-1185">Reference proteome</keyword>
<evidence type="ECO:0000313" key="1">
    <source>
        <dbReference type="EMBL" id="CAK5283216.1"/>
    </source>
</evidence>
<dbReference type="Proteomes" id="UP001295794">
    <property type="component" value="Unassembled WGS sequence"/>
</dbReference>
<evidence type="ECO:0000313" key="2">
    <source>
        <dbReference type="Proteomes" id="UP001295794"/>
    </source>
</evidence>
<protein>
    <submittedName>
        <fullName evidence="1">Uncharacterized protein</fullName>
    </submittedName>
</protein>
<dbReference type="AlphaFoldDB" id="A0AAD2HXP7"/>
<accession>A0AAD2HXP7</accession>
<organism evidence="1 2">
    <name type="scientific">Mycena citricolor</name>
    <dbReference type="NCBI Taxonomy" id="2018698"/>
    <lineage>
        <taxon>Eukaryota</taxon>
        <taxon>Fungi</taxon>
        <taxon>Dikarya</taxon>
        <taxon>Basidiomycota</taxon>
        <taxon>Agaricomycotina</taxon>
        <taxon>Agaricomycetes</taxon>
        <taxon>Agaricomycetidae</taxon>
        <taxon>Agaricales</taxon>
        <taxon>Marasmiineae</taxon>
        <taxon>Mycenaceae</taxon>
        <taxon>Mycena</taxon>
    </lineage>
</organism>
<dbReference type="EMBL" id="CAVNYO010000466">
    <property type="protein sequence ID" value="CAK5283216.1"/>
    <property type="molecule type" value="Genomic_DNA"/>
</dbReference>
<sequence>MFPVSDKESDFDVFVGTVSDQFAFTAFYFLCL</sequence>
<reference evidence="1" key="1">
    <citation type="submission" date="2023-11" db="EMBL/GenBank/DDBJ databases">
        <authorList>
            <person name="De Vega J J."/>
            <person name="De Vega J J."/>
        </authorList>
    </citation>
    <scope>NUCLEOTIDE SEQUENCE</scope>
</reference>
<gene>
    <name evidence="1" type="ORF">MYCIT1_LOCUS35578</name>
</gene>